<protein>
    <recommendedName>
        <fullName evidence="5">Pentatricopeptide repeat protein</fullName>
    </recommendedName>
</protein>
<dbReference type="Pfam" id="PF13041">
    <property type="entry name" value="PPR_2"/>
    <property type="match status" value="1"/>
</dbReference>
<dbReference type="PANTHER" id="PTHR47939">
    <property type="entry name" value="MEMBRANE-ASSOCIATED SALT-INDUCIBLE PROTEIN-LIKE"/>
    <property type="match status" value="1"/>
</dbReference>
<dbReference type="PROSITE" id="PS51375">
    <property type="entry name" value="PPR"/>
    <property type="match status" value="1"/>
</dbReference>
<gene>
    <name evidence="3" type="ORF">IFR04_000641</name>
</gene>
<dbReference type="OrthoDB" id="185373at2759"/>
<evidence type="ECO:0008006" key="5">
    <source>
        <dbReference type="Google" id="ProtNLM"/>
    </source>
</evidence>
<dbReference type="AlphaFoldDB" id="A0A8H7WJU0"/>
<evidence type="ECO:0000313" key="4">
    <source>
        <dbReference type="Proteomes" id="UP000664132"/>
    </source>
</evidence>
<evidence type="ECO:0000256" key="1">
    <source>
        <dbReference type="PROSITE-ProRule" id="PRU00708"/>
    </source>
</evidence>
<dbReference type="Proteomes" id="UP000664132">
    <property type="component" value="Unassembled WGS sequence"/>
</dbReference>
<dbReference type="PANTHER" id="PTHR47939:SF1">
    <property type="entry name" value="OS04G0684500 PROTEIN"/>
    <property type="match status" value="1"/>
</dbReference>
<evidence type="ECO:0000313" key="3">
    <source>
        <dbReference type="EMBL" id="KAG4426175.1"/>
    </source>
</evidence>
<sequence>MGSPHICLACRRTIRQLRPTTVVQWKSRATFISLSNNKPRRTGSSSPKGDQLRQEDEGYPDTPPRRKPFRTRKNVPGDVLESLFEQTIHPQPLEEEQTTDHESILEPYQKVQELSKMMKDGAPYPDQWAFFVENFGPFAQRSRGIERISMPSFLRPTISSMWHAIVQAKEHGHPLPESLPTTTEISRVFMELGYLNGHDWIEMVSHPLRTILKMRNGELDDPELEKRLTKDLIGAWNIACRGIGQFENFHESNSPLYWSTLPSISTVDAMKVHKKRGSHDVFGLLAPSFVLGSLKAFPIVALTTFGLLTERTVATEELNIDLSPLLMVMSRVISIPGLDFSRIHSPYYASNVAQCSDYVKTSWSDIRARATEMAQYHHPEVDKTKSERMSRAPVQISVSYINRRLHEAFTKKNLRQVDEIWADVSKWPINTSGVEGSSAEPGTMSIPLANYLILVYMGLRQPNRAIDVWNHMVQAGLTPTLRTWESMMTGTINARDPQALEQVWTKMKMAQVEPDTICWATRVGGLLTCRKTDAGVAALDEMGRIWIEAARQKYPSMDLAQLQLRNDIEGAVKPSIEVINAAIGALFKNNVPKAAYKVLAWAGKFGIAPNVDTYNTLLRPLIRDGRSQEAMALLQRMHKTGVQPDSYTFTTILDETFRSLDGYTPEESNEIVQSVFAEMELAGVKPNIQIFGKIIRQLLPHEGVAPGELATVNAVIDTMSKQGVEPNAFIYTMLLEQYFAQKPPDMDGVRNTIERASNTKGGTDEIFWDRAIEGYARLNETGPAMRILGRVQSSKGKVGWTAMRLLLLALVENQESELARTLVSNAVIDNGAPVPLEVRGHERQLSWDFWRLARSFGLVEQGPELKAQHLKDTQK</sequence>
<dbReference type="Pfam" id="PF13812">
    <property type="entry name" value="PPR_3"/>
    <property type="match status" value="1"/>
</dbReference>
<reference evidence="3" key="1">
    <citation type="submission" date="2021-02" db="EMBL/GenBank/DDBJ databases">
        <title>Genome sequence Cadophora malorum strain M34.</title>
        <authorList>
            <person name="Stefanovic E."/>
            <person name="Vu D."/>
            <person name="Scully C."/>
            <person name="Dijksterhuis J."/>
            <person name="Roader J."/>
            <person name="Houbraken J."/>
        </authorList>
    </citation>
    <scope>NUCLEOTIDE SEQUENCE</scope>
    <source>
        <strain evidence="3">M34</strain>
    </source>
</reference>
<dbReference type="EMBL" id="JAFJYH010000004">
    <property type="protein sequence ID" value="KAG4426175.1"/>
    <property type="molecule type" value="Genomic_DNA"/>
</dbReference>
<feature type="compositionally biased region" description="Polar residues" evidence="2">
    <location>
        <begin position="34"/>
        <end position="48"/>
    </location>
</feature>
<dbReference type="InterPro" id="IPR011990">
    <property type="entry name" value="TPR-like_helical_dom_sf"/>
</dbReference>
<organism evidence="3 4">
    <name type="scientific">Cadophora malorum</name>
    <dbReference type="NCBI Taxonomy" id="108018"/>
    <lineage>
        <taxon>Eukaryota</taxon>
        <taxon>Fungi</taxon>
        <taxon>Dikarya</taxon>
        <taxon>Ascomycota</taxon>
        <taxon>Pezizomycotina</taxon>
        <taxon>Leotiomycetes</taxon>
        <taxon>Helotiales</taxon>
        <taxon>Ploettnerulaceae</taxon>
        <taxon>Cadophora</taxon>
    </lineage>
</organism>
<dbReference type="Gene3D" id="1.25.40.10">
    <property type="entry name" value="Tetratricopeptide repeat domain"/>
    <property type="match status" value="3"/>
</dbReference>
<feature type="repeat" description="PPR" evidence="1">
    <location>
        <begin position="610"/>
        <end position="644"/>
    </location>
</feature>
<accession>A0A8H7WJU0</accession>
<feature type="region of interest" description="Disordered" evidence="2">
    <location>
        <begin position="34"/>
        <end position="74"/>
    </location>
</feature>
<comment type="caution">
    <text evidence="3">The sequence shown here is derived from an EMBL/GenBank/DDBJ whole genome shotgun (WGS) entry which is preliminary data.</text>
</comment>
<keyword evidence="4" id="KW-1185">Reference proteome</keyword>
<proteinExistence type="predicted"/>
<dbReference type="NCBIfam" id="TIGR00756">
    <property type="entry name" value="PPR"/>
    <property type="match status" value="1"/>
</dbReference>
<dbReference type="InterPro" id="IPR002885">
    <property type="entry name" value="PPR_rpt"/>
</dbReference>
<dbReference type="InterPro" id="IPR050667">
    <property type="entry name" value="PPR-containing_protein"/>
</dbReference>
<name>A0A8H7WJU0_9HELO</name>
<evidence type="ECO:0000256" key="2">
    <source>
        <dbReference type="SAM" id="MobiDB-lite"/>
    </source>
</evidence>